<gene>
    <name evidence="2" type="ORF">ACFVZC_00055</name>
</gene>
<accession>A0ABW6PY50</accession>
<dbReference type="InterPro" id="IPR050490">
    <property type="entry name" value="Bact_solute-bd_prot1"/>
</dbReference>
<evidence type="ECO:0000256" key="1">
    <source>
        <dbReference type="SAM" id="MobiDB-lite"/>
    </source>
</evidence>
<feature type="compositionally biased region" description="Low complexity" evidence="1">
    <location>
        <begin position="1"/>
        <end position="21"/>
    </location>
</feature>
<keyword evidence="3" id="KW-1185">Reference proteome</keyword>
<proteinExistence type="predicted"/>
<evidence type="ECO:0000313" key="2">
    <source>
        <dbReference type="EMBL" id="MFF1271817.1"/>
    </source>
</evidence>
<organism evidence="2 3">
    <name type="scientific">Streptomyces marokkonensis</name>
    <dbReference type="NCBI Taxonomy" id="324855"/>
    <lineage>
        <taxon>Bacteria</taxon>
        <taxon>Bacillati</taxon>
        <taxon>Actinomycetota</taxon>
        <taxon>Actinomycetes</taxon>
        <taxon>Kitasatosporales</taxon>
        <taxon>Streptomycetaceae</taxon>
        <taxon>Streptomyces</taxon>
    </lineage>
</organism>
<name>A0ABW6PY50_9ACTN</name>
<dbReference type="Pfam" id="PF01547">
    <property type="entry name" value="SBP_bac_1"/>
    <property type="match status" value="1"/>
</dbReference>
<feature type="region of interest" description="Disordered" evidence="1">
    <location>
        <begin position="1"/>
        <end position="67"/>
    </location>
</feature>
<dbReference type="Proteomes" id="UP001601627">
    <property type="component" value="Unassembled WGS sequence"/>
</dbReference>
<protein>
    <submittedName>
        <fullName evidence="2">ABC transporter substrate-binding protein</fullName>
    </submittedName>
</protein>
<dbReference type="Gene3D" id="3.40.190.10">
    <property type="entry name" value="Periplasmic binding protein-like II"/>
    <property type="match status" value="2"/>
</dbReference>
<evidence type="ECO:0000313" key="3">
    <source>
        <dbReference type="Proteomes" id="UP001601627"/>
    </source>
</evidence>
<dbReference type="InterPro" id="IPR006059">
    <property type="entry name" value="SBP"/>
</dbReference>
<comment type="caution">
    <text evidence="2">The sequence shown here is derived from an EMBL/GenBank/DDBJ whole genome shotgun (WGS) entry which is preliminary data.</text>
</comment>
<dbReference type="SUPFAM" id="SSF53850">
    <property type="entry name" value="Periplasmic binding protein-like II"/>
    <property type="match status" value="1"/>
</dbReference>
<dbReference type="PANTHER" id="PTHR43649">
    <property type="entry name" value="ARABINOSE-BINDING PROTEIN-RELATED"/>
    <property type="match status" value="1"/>
</dbReference>
<sequence length="495" mass="52612">MSTPSRPRARPASSPHSGPSHSADHRQPPGLPAARVTAARSSEPTRAAASRPSPHTPRLAQPTSLLLPARSPSVTRTSHLLGLAISLALAATTTTGCSPFGAEQDEPVALSVRASATDRSAMDAVVAEFHRLNPDTHVTVDYSDTGDLQQELPGELRAGDGPDVFTVWPGNGNPASVTALEHDDLLENLSLRRFNLTMPIGVKPVTDVNHSTFAVPVTFSGIGAVFSMGELDAIGGAPPRTWTELLTLCDKARDHGKVLLALGNGTPWVTQLITYALVATTVYADEPDFDSDMELGKETFANSGWRTALRKYMEMDGRGCFNADALDTTYEETLDQVVTGRAVGVVQVASVLSELRAAAPGLTLRMAALPATDDPDDTRMPGAVSAAYGLNPGTPHRKEALAFIDFLGSARGQNLYNRFGATLPAIPNASFTVDPAIREVAERQKAGTTVPFMDQRWPNSAVQQTHFAQVEALFAGTTDVEAALAALDKAYEERT</sequence>
<dbReference type="RefSeq" id="WP_388231876.1">
    <property type="nucleotide sequence ID" value="NZ_JBHVZQ010000001.1"/>
</dbReference>
<dbReference type="EMBL" id="JBHVZQ010000001">
    <property type="protein sequence ID" value="MFF1271817.1"/>
    <property type="molecule type" value="Genomic_DNA"/>
</dbReference>
<reference evidence="2 3" key="1">
    <citation type="submission" date="2024-09" db="EMBL/GenBank/DDBJ databases">
        <title>The Natural Products Discovery Center: Release of the First 8490 Sequenced Strains for Exploring Actinobacteria Biosynthetic Diversity.</title>
        <authorList>
            <person name="Kalkreuter E."/>
            <person name="Kautsar S.A."/>
            <person name="Yang D."/>
            <person name="Bader C.D."/>
            <person name="Teijaro C.N."/>
            <person name="Fluegel L."/>
            <person name="Davis C.M."/>
            <person name="Simpson J.R."/>
            <person name="Lauterbach L."/>
            <person name="Steele A.D."/>
            <person name="Gui C."/>
            <person name="Meng S."/>
            <person name="Li G."/>
            <person name="Viehrig K."/>
            <person name="Ye F."/>
            <person name="Su P."/>
            <person name="Kiefer A.F."/>
            <person name="Nichols A."/>
            <person name="Cepeda A.J."/>
            <person name="Yan W."/>
            <person name="Fan B."/>
            <person name="Jiang Y."/>
            <person name="Adhikari A."/>
            <person name="Zheng C.-J."/>
            <person name="Schuster L."/>
            <person name="Cowan T.M."/>
            <person name="Smanski M.J."/>
            <person name="Chevrette M.G."/>
            <person name="De Carvalho L.P.S."/>
            <person name="Shen B."/>
        </authorList>
    </citation>
    <scope>NUCLEOTIDE SEQUENCE [LARGE SCALE GENOMIC DNA]</scope>
    <source>
        <strain evidence="2 3">NPDC058328</strain>
    </source>
</reference>